<gene>
    <name evidence="1" type="ORF">BUALT_Bualt09G0067600</name>
</gene>
<comment type="caution">
    <text evidence="1">The sequence shown here is derived from an EMBL/GenBank/DDBJ whole genome shotgun (WGS) entry which is preliminary data.</text>
</comment>
<evidence type="ECO:0000313" key="2">
    <source>
        <dbReference type="Proteomes" id="UP000826271"/>
    </source>
</evidence>
<protein>
    <submittedName>
        <fullName evidence="1">Uncharacterized protein</fullName>
    </submittedName>
</protein>
<evidence type="ECO:0000313" key="1">
    <source>
        <dbReference type="EMBL" id="KAG8376477.1"/>
    </source>
</evidence>
<dbReference type="AlphaFoldDB" id="A0AAV6X7R8"/>
<organism evidence="1 2">
    <name type="scientific">Buddleja alternifolia</name>
    <dbReference type="NCBI Taxonomy" id="168488"/>
    <lineage>
        <taxon>Eukaryota</taxon>
        <taxon>Viridiplantae</taxon>
        <taxon>Streptophyta</taxon>
        <taxon>Embryophyta</taxon>
        <taxon>Tracheophyta</taxon>
        <taxon>Spermatophyta</taxon>
        <taxon>Magnoliopsida</taxon>
        <taxon>eudicotyledons</taxon>
        <taxon>Gunneridae</taxon>
        <taxon>Pentapetalae</taxon>
        <taxon>asterids</taxon>
        <taxon>lamiids</taxon>
        <taxon>Lamiales</taxon>
        <taxon>Scrophulariaceae</taxon>
        <taxon>Buddlejeae</taxon>
        <taxon>Buddleja</taxon>
    </lineage>
</organism>
<proteinExistence type="predicted"/>
<sequence>MSKICISNCVNDTRIPVRANYVNLYKWPESDAEFVKSATAHGGARLNSRVVDSISCRQMYLKSYTFSRKETVPEKTMKCFGKVKDKVVAGRKEKGEIRRRRKGRRRRCVVVRRMKDFSCATVHAIFRRMLFCSATVDVVDPGV</sequence>
<accession>A0AAV6X7R8</accession>
<reference evidence="1" key="1">
    <citation type="submission" date="2019-10" db="EMBL/GenBank/DDBJ databases">
        <authorList>
            <person name="Zhang R."/>
            <person name="Pan Y."/>
            <person name="Wang J."/>
            <person name="Ma R."/>
            <person name="Yu S."/>
        </authorList>
    </citation>
    <scope>NUCLEOTIDE SEQUENCE</scope>
    <source>
        <strain evidence="1">LA-IB0</strain>
        <tissue evidence="1">Leaf</tissue>
    </source>
</reference>
<dbReference type="PANTHER" id="PTHR35304">
    <property type="entry name" value="OS05G0120300 PROTEIN-RELATED"/>
    <property type="match status" value="1"/>
</dbReference>
<dbReference type="Proteomes" id="UP000826271">
    <property type="component" value="Unassembled WGS sequence"/>
</dbReference>
<dbReference type="EMBL" id="WHWC01000009">
    <property type="protein sequence ID" value="KAG8376477.1"/>
    <property type="molecule type" value="Genomic_DNA"/>
</dbReference>
<dbReference type="PANTHER" id="PTHR35304:SF6">
    <property type="entry name" value="AN ARABIDOPSIS THIALIANA CHROMOSOME BAC GENOMIC SEQUENCE"/>
    <property type="match status" value="1"/>
</dbReference>
<keyword evidence="2" id="KW-1185">Reference proteome</keyword>
<name>A0AAV6X7R8_9LAMI</name>